<dbReference type="GO" id="GO:0004553">
    <property type="term" value="F:hydrolase activity, hydrolyzing O-glycosyl compounds"/>
    <property type="evidence" value="ECO:0007669"/>
    <property type="project" value="InterPro"/>
</dbReference>
<dbReference type="EMBL" id="QZJZ01000018">
    <property type="protein sequence ID" value="RJP60978.1"/>
    <property type="molecule type" value="Genomic_DNA"/>
</dbReference>
<feature type="domain" description="Carbohydrate-binding" evidence="2">
    <location>
        <begin position="607"/>
        <end position="819"/>
    </location>
</feature>
<comment type="caution">
    <text evidence="3">The sequence shown here is derived from an EMBL/GenBank/DDBJ whole genome shotgun (WGS) entry which is preliminary data.</text>
</comment>
<sequence>MMKKFSCILFAWGTLILSQTISYGEQALPVDIDNEAEQAQPSVETSPVQYDNDTEQEHESATDESEKQDLMKSEKTFIEQKNPIFRNPPIIIDNFDRGSTEGIFSERETSLGAFQGTWAKRPSWSLITKTEEMRRGDTGKSQKMEWRVAGGWCGWYTLLDGLDASDYNCITFWVKGRDGGERFDIGLADSMMQELSIDAKYVGSVNFFIKGGSVTKDWVKAKIPLNRIAGDLNISSLGALVFWFRYDTPGETSAIYIDDIMLEYDGEIEKIEEYNKPRAELDPEHPRTMWVWKIDPVVNLKARQDMFDLCERTAIRTCYVYFGDFNEHDDPAYTKQLEEFLRESHKRDLHIEILTGNPVWCLKENHHLAIQWMKAFLDYNQSRPPELRIDGCSFDVEPYLAGEWQTRRDEVKKEYIDLLKKIRALIDSYPDQHFEVGGAIPFFYKEEGDFEEQMLTYLDYSGLMAYYDTARKIIDVSRYHIDLATRLGKKIYVGVETQDLITMKQGRRANTFYEEGWEEMERVLKQVENEFRNDPGYGAIAMHCYYSYKLLQRGRNTPMKIRPEPEDLDHFISWYQEKGVVIDGNTNDWILTDPSVQDEKTQVVYGRGAWNGKSDYSISAYSMWDLYNIYFLFDITDNTIVQEKTAQDMWEGDHVEFWLDVDLKGDYNEAMNSNDDFQFGFSPGNFNNIPAEAFLFTPEMDAEQYLEYVEIAATKKGNGYIIEVRIDAKMFENVKMEGIPEVDPSKQQLGANRDLITLGPDNPEVAEMNHFRFKDGLMIGFSTDGSDCDDPNSPQKLLTSTSKERIWGDPTTFNAIILKK</sequence>
<dbReference type="InterPro" id="IPR010502">
    <property type="entry name" value="Carb-bd_dom_fam9"/>
</dbReference>
<dbReference type="Pfam" id="PF06452">
    <property type="entry name" value="CBM9_1"/>
    <property type="match status" value="1"/>
</dbReference>
<feature type="region of interest" description="Disordered" evidence="1">
    <location>
        <begin position="37"/>
        <end position="70"/>
    </location>
</feature>
<dbReference type="InterPro" id="IPR008979">
    <property type="entry name" value="Galactose-bd-like_sf"/>
</dbReference>
<dbReference type="SUPFAM" id="SSF49344">
    <property type="entry name" value="CBD9-like"/>
    <property type="match status" value="1"/>
</dbReference>
<feature type="compositionally biased region" description="Basic and acidic residues" evidence="1">
    <location>
        <begin position="55"/>
        <end position="70"/>
    </location>
</feature>
<protein>
    <recommendedName>
        <fullName evidence="2">Carbohydrate-binding domain-containing protein</fullName>
    </recommendedName>
</protein>
<evidence type="ECO:0000256" key="1">
    <source>
        <dbReference type="SAM" id="MobiDB-lite"/>
    </source>
</evidence>
<organism evidence="3 4">
    <name type="scientific">Candidatus Auribacter fodinae</name>
    <dbReference type="NCBI Taxonomy" id="2093366"/>
    <lineage>
        <taxon>Bacteria</taxon>
        <taxon>Pseudomonadati</taxon>
        <taxon>Candidatus Auribacterota</taxon>
        <taxon>Candidatus Auribacteria</taxon>
        <taxon>Candidatus Auribacterales</taxon>
        <taxon>Candidatus Auribacteraceae</taxon>
        <taxon>Candidatus Auribacter</taxon>
    </lineage>
</organism>
<proteinExistence type="predicted"/>
<dbReference type="Gene3D" id="2.60.40.1190">
    <property type="match status" value="1"/>
</dbReference>
<accession>A0A3A4RF19</accession>
<feature type="compositionally biased region" description="Polar residues" evidence="1">
    <location>
        <begin position="37"/>
        <end position="51"/>
    </location>
</feature>
<evidence type="ECO:0000313" key="3">
    <source>
        <dbReference type="EMBL" id="RJP60978.1"/>
    </source>
</evidence>
<gene>
    <name evidence="3" type="ORF">C4541_02985</name>
</gene>
<dbReference type="GO" id="GO:0016052">
    <property type="term" value="P:carbohydrate catabolic process"/>
    <property type="evidence" value="ECO:0007669"/>
    <property type="project" value="InterPro"/>
</dbReference>
<dbReference type="Gene3D" id="2.60.120.430">
    <property type="entry name" value="Galactose-binding lectin"/>
    <property type="match status" value="1"/>
</dbReference>
<evidence type="ECO:0000259" key="2">
    <source>
        <dbReference type="Pfam" id="PF06452"/>
    </source>
</evidence>
<dbReference type="AlphaFoldDB" id="A0A3A4RF19"/>
<dbReference type="SUPFAM" id="SSF49785">
    <property type="entry name" value="Galactose-binding domain-like"/>
    <property type="match status" value="1"/>
</dbReference>
<reference evidence="3 4" key="1">
    <citation type="journal article" date="2017" name="ISME J.">
        <title>Energy and carbon metabolisms in a deep terrestrial subsurface fluid microbial community.</title>
        <authorList>
            <person name="Momper L."/>
            <person name="Jungbluth S.P."/>
            <person name="Lee M.D."/>
            <person name="Amend J.P."/>
        </authorList>
    </citation>
    <scope>NUCLEOTIDE SEQUENCE [LARGE SCALE GENOMIC DNA]</scope>
    <source>
        <strain evidence="3">SURF_26</strain>
    </source>
</reference>
<evidence type="ECO:0000313" key="4">
    <source>
        <dbReference type="Proteomes" id="UP000266426"/>
    </source>
</evidence>
<dbReference type="GO" id="GO:0030246">
    <property type="term" value="F:carbohydrate binding"/>
    <property type="evidence" value="ECO:0007669"/>
    <property type="project" value="InterPro"/>
</dbReference>
<name>A0A3A4RF19_9BACT</name>
<dbReference type="Proteomes" id="UP000266426">
    <property type="component" value="Unassembled WGS sequence"/>
</dbReference>